<keyword evidence="1" id="KW-1133">Transmembrane helix</keyword>
<dbReference type="EMBL" id="SMLM01000003">
    <property type="protein sequence ID" value="TFZ00567.1"/>
    <property type="molecule type" value="Genomic_DNA"/>
</dbReference>
<reference evidence="2 3" key="1">
    <citation type="submission" date="2019-03" db="EMBL/GenBank/DDBJ databases">
        <title>Ramlibacter henchirensis DSM 14656, whole genome shotgun sequence.</title>
        <authorList>
            <person name="Zhang X."/>
            <person name="Feng G."/>
            <person name="Zhu H."/>
        </authorList>
    </citation>
    <scope>NUCLEOTIDE SEQUENCE [LARGE SCALE GENOMIC DNA]</scope>
    <source>
        <strain evidence="2 3">DSM 14656</strain>
    </source>
</reference>
<dbReference type="AlphaFoldDB" id="A0A4Z0BMQ3"/>
<dbReference type="RefSeq" id="WP_135264907.1">
    <property type="nucleotide sequence ID" value="NZ_SMLM01000003.1"/>
</dbReference>
<gene>
    <name evidence="2" type="ORF">EZ313_19110</name>
</gene>
<dbReference type="InterPro" id="IPR008407">
    <property type="entry name" value="Brnchd-chn_aa_trnsp_AzlD"/>
</dbReference>
<evidence type="ECO:0000313" key="3">
    <source>
        <dbReference type="Proteomes" id="UP000298180"/>
    </source>
</evidence>
<evidence type="ECO:0000313" key="2">
    <source>
        <dbReference type="EMBL" id="TFZ00567.1"/>
    </source>
</evidence>
<organism evidence="2 3">
    <name type="scientific">Ramlibacter henchirensis</name>
    <dbReference type="NCBI Taxonomy" id="204072"/>
    <lineage>
        <taxon>Bacteria</taxon>
        <taxon>Pseudomonadati</taxon>
        <taxon>Pseudomonadota</taxon>
        <taxon>Betaproteobacteria</taxon>
        <taxon>Burkholderiales</taxon>
        <taxon>Comamonadaceae</taxon>
        <taxon>Ramlibacter</taxon>
    </lineage>
</organism>
<feature type="transmembrane region" description="Helical" evidence="1">
    <location>
        <begin position="6"/>
        <end position="28"/>
    </location>
</feature>
<comment type="caution">
    <text evidence="2">The sequence shown here is derived from an EMBL/GenBank/DDBJ whole genome shotgun (WGS) entry which is preliminary data.</text>
</comment>
<proteinExistence type="predicted"/>
<name>A0A4Z0BMQ3_9BURK</name>
<keyword evidence="1" id="KW-0812">Transmembrane</keyword>
<sequence>MVADATFYLAVVGMAVASYACRVGGFLLMGYLTITPRLEAALRAMPIGVMAGIVAPSVAAGRPPEIAGLLAVALVMKLTRSDIAAAVAGAAVVAIGRRWMAAG</sequence>
<keyword evidence="3" id="KW-1185">Reference proteome</keyword>
<evidence type="ECO:0000256" key="1">
    <source>
        <dbReference type="SAM" id="Phobius"/>
    </source>
</evidence>
<dbReference type="Pfam" id="PF05437">
    <property type="entry name" value="AzlD"/>
    <property type="match status" value="1"/>
</dbReference>
<dbReference type="OrthoDB" id="8909659at2"/>
<dbReference type="Proteomes" id="UP000298180">
    <property type="component" value="Unassembled WGS sequence"/>
</dbReference>
<accession>A0A4Z0BMQ3</accession>
<protein>
    <submittedName>
        <fullName evidence="2">AzlD domain-containing protein</fullName>
    </submittedName>
</protein>
<keyword evidence="1" id="KW-0472">Membrane</keyword>